<comment type="cofactor">
    <cofactor evidence="9">
        <name>Ca(2+)</name>
        <dbReference type="ChEBI" id="CHEBI:29108"/>
    </cofactor>
    <text evidence="9">Binds 2 calcium ions per subunit.</text>
</comment>
<organism evidence="14 15">
    <name type="scientific">Oryza meyeriana var. granulata</name>
    <dbReference type="NCBI Taxonomy" id="110450"/>
    <lineage>
        <taxon>Eukaryota</taxon>
        <taxon>Viridiplantae</taxon>
        <taxon>Streptophyta</taxon>
        <taxon>Embryophyta</taxon>
        <taxon>Tracheophyta</taxon>
        <taxon>Spermatophyta</taxon>
        <taxon>Magnoliopsida</taxon>
        <taxon>Liliopsida</taxon>
        <taxon>Poales</taxon>
        <taxon>Poaceae</taxon>
        <taxon>BOP clade</taxon>
        <taxon>Oryzoideae</taxon>
        <taxon>Oryzeae</taxon>
        <taxon>Oryzinae</taxon>
        <taxon>Oryza</taxon>
        <taxon>Oryza meyeriana</taxon>
    </lineage>
</organism>
<reference evidence="14 15" key="1">
    <citation type="submission" date="2019-11" db="EMBL/GenBank/DDBJ databases">
        <title>Whole genome sequence of Oryza granulata.</title>
        <authorList>
            <person name="Li W."/>
        </authorList>
    </citation>
    <scope>NUCLEOTIDE SEQUENCE [LARGE SCALE GENOMIC DNA]</scope>
    <source>
        <strain evidence="15">cv. Menghai</strain>
        <tissue evidence="14">Leaf</tissue>
    </source>
</reference>
<evidence type="ECO:0000313" key="15">
    <source>
        <dbReference type="Proteomes" id="UP000479710"/>
    </source>
</evidence>
<dbReference type="OrthoDB" id="2113341at2759"/>
<dbReference type="GO" id="GO:0020037">
    <property type="term" value="F:heme binding"/>
    <property type="evidence" value="ECO:0007669"/>
    <property type="project" value="InterPro"/>
</dbReference>
<keyword evidence="8" id="KW-0376">Hydrogen peroxide</keyword>
<feature type="region of interest" description="Disordered" evidence="12">
    <location>
        <begin position="108"/>
        <end position="147"/>
    </location>
</feature>
<evidence type="ECO:0000256" key="6">
    <source>
        <dbReference type="ARBA" id="ARBA00023002"/>
    </source>
</evidence>
<accession>A0A6G1DVS3</accession>
<evidence type="ECO:0000259" key="13">
    <source>
        <dbReference type="PROSITE" id="PS50873"/>
    </source>
</evidence>
<gene>
    <name evidence="14" type="ORF">E2562_015118</name>
</gene>
<dbReference type="InterPro" id="IPR000823">
    <property type="entry name" value="Peroxidase_pln"/>
</dbReference>
<dbReference type="Gene3D" id="1.10.520.10">
    <property type="match status" value="1"/>
</dbReference>
<dbReference type="SUPFAM" id="SSF48113">
    <property type="entry name" value="Heme-dependent peroxidases"/>
    <property type="match status" value="1"/>
</dbReference>
<protein>
    <recommendedName>
        <fullName evidence="13">Plant heme peroxidase family profile domain-containing protein</fullName>
    </recommendedName>
</protein>
<evidence type="ECO:0000256" key="12">
    <source>
        <dbReference type="SAM" id="MobiDB-lite"/>
    </source>
</evidence>
<dbReference type="Proteomes" id="UP000479710">
    <property type="component" value="Unassembled WGS sequence"/>
</dbReference>
<dbReference type="Gene3D" id="1.10.420.10">
    <property type="entry name" value="Peroxidase, domain 2"/>
    <property type="match status" value="1"/>
</dbReference>
<comment type="caution">
    <text evidence="14">The sequence shown here is derived from an EMBL/GenBank/DDBJ whole genome shotgun (WGS) entry which is preliminary data.</text>
</comment>
<keyword evidence="15" id="KW-1185">Reference proteome</keyword>
<dbReference type="GO" id="GO:0006979">
    <property type="term" value="P:response to oxidative stress"/>
    <property type="evidence" value="ECO:0007669"/>
    <property type="project" value="InterPro"/>
</dbReference>
<evidence type="ECO:0000256" key="3">
    <source>
        <dbReference type="ARBA" id="ARBA00022617"/>
    </source>
</evidence>
<keyword evidence="10" id="KW-1015">Disulfide bond</keyword>
<evidence type="ECO:0000256" key="2">
    <source>
        <dbReference type="ARBA" id="ARBA00022559"/>
    </source>
</evidence>
<feature type="binding site" evidence="9">
    <location>
        <position position="206"/>
    </location>
    <ligand>
        <name>Ca(2+)</name>
        <dbReference type="ChEBI" id="CHEBI:29108"/>
        <label>2</label>
    </ligand>
</feature>
<evidence type="ECO:0000313" key="14">
    <source>
        <dbReference type="EMBL" id="KAF0916945.1"/>
    </source>
</evidence>
<dbReference type="InterPro" id="IPR002016">
    <property type="entry name" value="Haem_peroxidase"/>
</dbReference>
<dbReference type="Pfam" id="PF00141">
    <property type="entry name" value="peroxidase"/>
    <property type="match status" value="1"/>
</dbReference>
<feature type="disulfide bond" evidence="10">
    <location>
        <begin position="164"/>
        <end position="190"/>
    </location>
</feature>
<dbReference type="EMBL" id="SPHZ02000005">
    <property type="protein sequence ID" value="KAF0916945.1"/>
    <property type="molecule type" value="Genomic_DNA"/>
</dbReference>
<dbReference type="GO" id="GO:0042744">
    <property type="term" value="P:hydrogen peroxide catabolic process"/>
    <property type="evidence" value="ECO:0007669"/>
    <property type="project" value="UniProtKB-KW"/>
</dbReference>
<dbReference type="GO" id="GO:0046872">
    <property type="term" value="F:metal ion binding"/>
    <property type="evidence" value="ECO:0007669"/>
    <property type="project" value="UniProtKB-KW"/>
</dbReference>
<dbReference type="PANTHER" id="PTHR31517">
    <property type="match status" value="1"/>
</dbReference>
<evidence type="ECO:0000256" key="10">
    <source>
        <dbReference type="PIRSR" id="PIRSR600823-5"/>
    </source>
</evidence>
<name>A0A6G1DVS3_9ORYZ</name>
<evidence type="ECO:0000256" key="9">
    <source>
        <dbReference type="PIRSR" id="PIRSR600823-3"/>
    </source>
</evidence>
<comment type="similarity">
    <text evidence="11">Belongs to the peroxidase family.</text>
</comment>
<keyword evidence="3" id="KW-0349">Heme</keyword>
<keyword evidence="7 9" id="KW-0408">Iron</keyword>
<comment type="catalytic activity">
    <reaction evidence="1">
        <text>2 a phenolic donor + H2O2 = 2 a phenolic radical donor + 2 H2O</text>
        <dbReference type="Rhea" id="RHEA:56136"/>
        <dbReference type="ChEBI" id="CHEBI:15377"/>
        <dbReference type="ChEBI" id="CHEBI:16240"/>
        <dbReference type="ChEBI" id="CHEBI:139520"/>
        <dbReference type="ChEBI" id="CHEBI:139521"/>
        <dbReference type="EC" id="1.11.1.7"/>
    </reaction>
</comment>
<dbReference type="AlphaFoldDB" id="A0A6G1DVS3"/>
<feature type="domain" description="Plant heme peroxidase family profile" evidence="13">
    <location>
        <begin position="68"/>
        <end position="288"/>
    </location>
</feature>
<dbReference type="PROSITE" id="PS50873">
    <property type="entry name" value="PEROXIDASE_4"/>
    <property type="match status" value="1"/>
</dbReference>
<comment type="cofactor">
    <cofactor evidence="9">
        <name>heme b</name>
        <dbReference type="ChEBI" id="CHEBI:60344"/>
    </cofactor>
    <text evidence="9">Binds 1 heme b (iron(II)-protoporphyrin IX) group per subunit.</text>
</comment>
<feature type="compositionally biased region" description="Low complexity" evidence="12">
    <location>
        <begin position="131"/>
        <end position="147"/>
    </location>
</feature>
<proteinExistence type="inferred from homology"/>
<evidence type="ECO:0000256" key="1">
    <source>
        <dbReference type="ARBA" id="ARBA00000189"/>
    </source>
</evidence>
<evidence type="ECO:0000256" key="5">
    <source>
        <dbReference type="ARBA" id="ARBA00022837"/>
    </source>
</evidence>
<sequence>MKPAANSIYTSSCVACARSADILRSPWWTGLGPCEYVGVPPEHLDNCLFDLWRKPVPDLELALGVGWVLYDGVRSAINLRPRGVLFSGGHLAAWLFLGHGIHHFSPKRVASTASSPPPRPRRRSRTPPSPNSSSSTTSPARTSTSRSSSSVILSGVHSVGDGHCSSFTGRLTALPDQITPAYRGLLNYKCSQRADPEVVNNARDEDLATVSRFMPEFIGRVRPVSVLDNTYYLNNLDKGHKMLGHVHEYADNGTLWDHDFADSLRKLSMLPMPAGSKGEIRNKCSVINHS</sequence>
<dbReference type="GO" id="GO:0140825">
    <property type="term" value="F:lactoperoxidase activity"/>
    <property type="evidence" value="ECO:0007669"/>
    <property type="project" value="UniProtKB-EC"/>
</dbReference>
<keyword evidence="6" id="KW-0560">Oxidoreductase</keyword>
<feature type="binding site" evidence="9">
    <location>
        <position position="209"/>
    </location>
    <ligand>
        <name>Ca(2+)</name>
        <dbReference type="ChEBI" id="CHEBI:29108"/>
        <label>2</label>
    </ligand>
</feature>
<keyword evidence="4 9" id="KW-0479">Metal-binding</keyword>
<evidence type="ECO:0000256" key="4">
    <source>
        <dbReference type="ARBA" id="ARBA00022723"/>
    </source>
</evidence>
<keyword evidence="2" id="KW-0575">Peroxidase</keyword>
<feature type="binding site" description="axial binding residue" evidence="9">
    <location>
        <position position="157"/>
    </location>
    <ligand>
        <name>heme b</name>
        <dbReference type="ChEBI" id="CHEBI:60344"/>
    </ligand>
    <ligandPart>
        <name>Fe</name>
        <dbReference type="ChEBI" id="CHEBI:18248"/>
    </ligandPart>
</feature>
<evidence type="ECO:0000256" key="8">
    <source>
        <dbReference type="ARBA" id="ARBA00023324"/>
    </source>
</evidence>
<evidence type="ECO:0000256" key="7">
    <source>
        <dbReference type="ARBA" id="ARBA00023004"/>
    </source>
</evidence>
<dbReference type="InterPro" id="IPR010255">
    <property type="entry name" value="Haem_peroxidase_sf"/>
</dbReference>
<evidence type="ECO:0000256" key="11">
    <source>
        <dbReference type="RuleBase" id="RU004241"/>
    </source>
</evidence>
<dbReference type="PANTHER" id="PTHR31517:SF84">
    <property type="entry name" value="PEROXIDASE"/>
    <property type="match status" value="1"/>
</dbReference>
<keyword evidence="5 9" id="KW-0106">Calcium</keyword>